<organism evidence="1 2">
    <name type="scientific">Phoenicibacter congonensis</name>
    <dbReference type="NCBI Taxonomy" id="1944646"/>
    <lineage>
        <taxon>Bacteria</taxon>
        <taxon>Bacillati</taxon>
        <taxon>Actinomycetota</taxon>
        <taxon>Coriobacteriia</taxon>
        <taxon>Eggerthellales</taxon>
        <taxon>Eggerthellaceae</taxon>
        <taxon>Phoenicibacter</taxon>
    </lineage>
</organism>
<keyword evidence="2" id="KW-1185">Reference proteome</keyword>
<evidence type="ECO:0000313" key="1">
    <source>
        <dbReference type="EMBL" id="MDO4842962.1"/>
    </source>
</evidence>
<name>A0AA43RJJ5_9ACTN</name>
<comment type="caution">
    <text evidence="1">The sequence shown here is derived from an EMBL/GenBank/DDBJ whole genome shotgun (WGS) entry which is preliminary data.</text>
</comment>
<dbReference type="AlphaFoldDB" id="A0AA43RJJ5"/>
<reference evidence="1" key="1">
    <citation type="submission" date="2023-07" db="EMBL/GenBank/DDBJ databases">
        <title>Between Cages and Wild: Unraveling the Impact of Captivity on Animal Microbiomes and Antimicrobial Resistance.</title>
        <authorList>
            <person name="Schmartz G.P."/>
            <person name="Rehner J."/>
            <person name="Schuff M.J."/>
            <person name="Becker S.L."/>
            <person name="Kravczyk M."/>
            <person name="Gurevich A."/>
            <person name="Francke R."/>
            <person name="Mueller R."/>
            <person name="Keller V."/>
            <person name="Keller A."/>
        </authorList>
    </citation>
    <scope>NUCLEOTIDE SEQUENCE</scope>
    <source>
        <strain evidence="1">S12M_St_49</strain>
    </source>
</reference>
<evidence type="ECO:0000313" key="2">
    <source>
        <dbReference type="Proteomes" id="UP001168575"/>
    </source>
</evidence>
<dbReference type="Pfam" id="PF06841">
    <property type="entry name" value="Phage_T4_gp19"/>
    <property type="match status" value="1"/>
</dbReference>
<dbReference type="EMBL" id="JAUMVS010000392">
    <property type="protein sequence ID" value="MDO4842962.1"/>
    <property type="molecule type" value="Genomic_DNA"/>
</dbReference>
<gene>
    <name evidence="1" type="ORF">Q3982_09825</name>
</gene>
<sequence length="168" mass="18650">MCPLTLGSMHLSATKKYEVQRTNNFEVQIDGLSSDITLLVQSCPLPTTTNEAIELNYGNSKVKVAGKANFEDIEITVLDAIGVDTEAKLCGWRKQVYDPETDKIGFAADYKKNGRIYQYAPDGTYVRTWKIIGAFPTSLNLGELSYENSDKKTISMTLSIDKAVPVRE</sequence>
<dbReference type="Proteomes" id="UP001168575">
    <property type="component" value="Unassembled WGS sequence"/>
</dbReference>
<accession>A0AA43RJJ5</accession>
<dbReference type="InterPro" id="IPR010667">
    <property type="entry name" value="Phage_T4_Gp19"/>
</dbReference>
<proteinExistence type="predicted"/>
<protein>
    <submittedName>
        <fullName evidence="1">Phage tail protein</fullName>
    </submittedName>
</protein>
<dbReference type="GO" id="GO:0005198">
    <property type="term" value="F:structural molecule activity"/>
    <property type="evidence" value="ECO:0007669"/>
    <property type="project" value="InterPro"/>
</dbReference>